<feature type="non-terminal residue" evidence="1">
    <location>
        <position position="1"/>
    </location>
</feature>
<dbReference type="EMBL" id="UINC01178663">
    <property type="protein sequence ID" value="SVD86947.1"/>
    <property type="molecule type" value="Genomic_DNA"/>
</dbReference>
<gene>
    <name evidence="1" type="ORF">METZ01_LOCUS439801</name>
</gene>
<reference evidence="1" key="1">
    <citation type="submission" date="2018-05" db="EMBL/GenBank/DDBJ databases">
        <authorList>
            <person name="Lanie J.A."/>
            <person name="Ng W.-L."/>
            <person name="Kazmierczak K.M."/>
            <person name="Andrzejewski T.M."/>
            <person name="Davidsen T.M."/>
            <person name="Wayne K.J."/>
            <person name="Tettelin H."/>
            <person name="Glass J.I."/>
            <person name="Rusch D."/>
            <person name="Podicherti R."/>
            <person name="Tsui H.-C.T."/>
            <person name="Winkler M.E."/>
        </authorList>
    </citation>
    <scope>NUCLEOTIDE SEQUENCE</scope>
</reference>
<accession>A0A382YUJ3</accession>
<sequence>SHPAGLPGGGIVNILCNTAIFRQKGIQMIFFSGFFPASAGL</sequence>
<protein>
    <submittedName>
        <fullName evidence="1">Uncharacterized protein</fullName>
    </submittedName>
</protein>
<name>A0A382YUJ3_9ZZZZ</name>
<evidence type="ECO:0000313" key="1">
    <source>
        <dbReference type="EMBL" id="SVD86947.1"/>
    </source>
</evidence>
<proteinExistence type="predicted"/>
<organism evidence="1">
    <name type="scientific">marine metagenome</name>
    <dbReference type="NCBI Taxonomy" id="408172"/>
    <lineage>
        <taxon>unclassified sequences</taxon>
        <taxon>metagenomes</taxon>
        <taxon>ecological metagenomes</taxon>
    </lineage>
</organism>
<dbReference type="AlphaFoldDB" id="A0A382YUJ3"/>